<gene>
    <name evidence="1" type="ORF">pkur_cds_674</name>
</gene>
<dbReference type="EMBL" id="ON887157">
    <property type="protein sequence ID" value="WBR14848.1"/>
    <property type="molecule type" value="Genomic_DNA"/>
</dbReference>
<sequence>MKTKTRCTTTLGERKNTKRARIAQAAHEPCVLASPNPAISVLPPEMLAEIVRRLSLADLAATAASGAPLASAAQAALARNLKRSLDVAGVGDANGDPMGAVAVMYNAIGHDDASTLKAILTAGLVREIDEPLPSMTAMELWKTPIVAVFHIRDDDIIECPKSVRWKRADYQARRLYDTAHDVGAMPFRNTCRTLPQTPLVRAIRCGSRRCVRTLLAAGARPHPSPEALLGVALERILLTRVAIAERHLSPRWPHGRVWLPLPDRRTDRLGIIEDLTATFTRTPPPLHLLDTNPLSMLRYGANVCVGKDDEYDDLPRAIGAILGAGYSPDEPVSRLPLPDVPADGLLWSHTVSPYGAYGARHRPAKPRTETDPTRAALVITTERQAAGIRFLDALGEGVGRSERLIAHTMLHMYQRAAPEPCSHLVD</sequence>
<protein>
    <recommendedName>
        <fullName evidence="3">F-box domain containing protein</fullName>
    </recommendedName>
</protein>
<dbReference type="Proteomes" id="UP001185135">
    <property type="component" value="Segment"/>
</dbReference>
<proteinExistence type="predicted"/>
<reference evidence="1" key="1">
    <citation type="submission" date="2022-06" db="EMBL/GenBank/DDBJ databases">
        <authorList>
            <person name="Legendre M."/>
            <person name="Claverie J.-M."/>
            <person name="Alempic J.-M."/>
            <person name="Abergel C."/>
        </authorList>
    </citation>
    <scope>NUCLEOTIDE SEQUENCE</scope>
    <source>
        <strain evidence="1">Kuranda</strain>
    </source>
</reference>
<accession>A0AA95J4L7</accession>
<evidence type="ECO:0000313" key="1">
    <source>
        <dbReference type="EMBL" id="WBR14848.1"/>
    </source>
</evidence>
<name>A0AA95J4L7_9VIRU</name>
<evidence type="ECO:0008006" key="3">
    <source>
        <dbReference type="Google" id="ProtNLM"/>
    </source>
</evidence>
<evidence type="ECO:0000313" key="2">
    <source>
        <dbReference type="Proteomes" id="UP001185135"/>
    </source>
</evidence>
<organism evidence="1 2">
    <name type="scientific">Pandoravirus kuranda</name>
    <dbReference type="NCBI Taxonomy" id="3019033"/>
    <lineage>
        <taxon>Viruses</taxon>
        <taxon>Pandoravirus</taxon>
    </lineage>
</organism>